<evidence type="ECO:0000313" key="13">
    <source>
        <dbReference type="Proteomes" id="UP000248482"/>
    </source>
</evidence>
<evidence type="ECO:0000256" key="12">
    <source>
        <dbReference type="SAM" id="MobiDB-lite"/>
    </source>
</evidence>
<evidence type="ECO:0000256" key="4">
    <source>
        <dbReference type="ARBA" id="ARBA00021914"/>
    </source>
</evidence>
<evidence type="ECO:0000256" key="5">
    <source>
        <dbReference type="ARBA" id="ARBA00022723"/>
    </source>
</evidence>
<evidence type="ECO:0000313" key="14">
    <source>
        <dbReference type="RefSeq" id="XP_022352263.1"/>
    </source>
</evidence>
<protein>
    <recommendedName>
        <fullName evidence="4">2-(3-amino-3-carboxypropyl)histidine synthase subunit 2</fullName>
    </recommendedName>
    <alternativeName>
        <fullName evidence="8">Diphthamide biosynthesis protein 2</fullName>
    </alternativeName>
    <alternativeName>
        <fullName evidence="9">Diphtheria toxin resistance protein 2</fullName>
    </alternativeName>
</protein>
<keyword evidence="5" id="KW-0479">Metal-binding</keyword>
<dbReference type="SFLD" id="SFLDS00032">
    <property type="entry name" value="Radical_SAM_3-amino-3-carboxyp"/>
    <property type="match status" value="2"/>
</dbReference>
<comment type="function">
    <text evidence="10">Required for the first step of diphthamide biosynthesis, a post-translational modification of histidine which occurs in elongation factor 2. DPH1 and DPH2 transfer a 3-amino-3-carboxypropyl (ACP) group from S-adenosyl-L-methionine (SAM) to a histidine residue, the reaction is assisted by a reduction system comprising DPH3 and a NADH-dependent reductase. Facilitates the reduction of the catalytic iron-sulfur cluster found in the DPH1 subunit.</text>
</comment>
<dbReference type="InterPro" id="IPR016435">
    <property type="entry name" value="DPH1/DPH2"/>
</dbReference>
<evidence type="ECO:0000256" key="8">
    <source>
        <dbReference type="ARBA" id="ARBA00032573"/>
    </source>
</evidence>
<evidence type="ECO:0000256" key="10">
    <source>
        <dbReference type="ARBA" id="ARBA00045159"/>
    </source>
</evidence>
<feature type="region of interest" description="Disordered" evidence="12">
    <location>
        <begin position="1"/>
        <end position="26"/>
    </location>
</feature>
<dbReference type="FunFam" id="3.40.50.11840:FF:000002">
    <property type="entry name" value="2-(3-amino-3-carboxypropyl)histidine synthase subunit 2"/>
    <property type="match status" value="1"/>
</dbReference>
<reference evidence="14" key="1">
    <citation type="submission" date="2025-08" db="UniProtKB">
        <authorList>
            <consortium name="RefSeq"/>
        </authorList>
    </citation>
    <scope>IDENTIFICATION</scope>
    <source>
        <tissue evidence="14">Blood</tissue>
    </source>
</reference>
<comment type="cofactor">
    <cofactor evidence="1">
        <name>[4Fe-4S] cluster</name>
        <dbReference type="ChEBI" id="CHEBI:49883"/>
    </cofactor>
</comment>
<evidence type="ECO:0000256" key="7">
    <source>
        <dbReference type="ARBA" id="ARBA00023014"/>
    </source>
</evidence>
<dbReference type="CTD" id="1802"/>
<dbReference type="PANTHER" id="PTHR10762:SF2">
    <property type="entry name" value="2-(3-AMINO-3-CARBOXYPROPYL)HISTIDINE SYNTHASE SUBUNIT 2"/>
    <property type="match status" value="1"/>
</dbReference>
<keyword evidence="13" id="KW-1185">Reference proteome</keyword>
<keyword evidence="7" id="KW-0411">Iron-sulfur</keyword>
<dbReference type="InterPro" id="IPR042265">
    <property type="entry name" value="DPH1/DPH2_3"/>
</dbReference>
<comment type="similarity">
    <text evidence="3">Belongs to the DPH1/DPH2 family. DPH2 subfamily.</text>
</comment>
<dbReference type="Gene3D" id="3.40.50.11840">
    <property type="entry name" value="Diphthamide synthesis DPH1/DPH2 domain 1"/>
    <property type="match status" value="1"/>
</dbReference>
<dbReference type="Pfam" id="PF01866">
    <property type="entry name" value="Diphthamide_syn"/>
    <property type="match status" value="1"/>
</dbReference>
<dbReference type="InterPro" id="IPR042263">
    <property type="entry name" value="DPH1/DPH2_1"/>
</dbReference>
<dbReference type="GO" id="GO:0051536">
    <property type="term" value="F:iron-sulfur cluster binding"/>
    <property type="evidence" value="ECO:0007669"/>
    <property type="project" value="UniProtKB-KW"/>
</dbReference>
<proteinExistence type="inferred from homology"/>
<evidence type="ECO:0000256" key="2">
    <source>
        <dbReference type="ARBA" id="ARBA00005156"/>
    </source>
</evidence>
<evidence type="ECO:0000256" key="3">
    <source>
        <dbReference type="ARBA" id="ARBA00006179"/>
    </source>
</evidence>
<sequence>MESTFSSPAEAALQREAGAPGQLTPPEDLHRVYELERVAEFVRDLGCQRVALQFPDQLLGDAGAVAARLEGTTGSKMFILGDTAYGSCCVDVLGAEQAGAQALVHFGPACLSPPARPLPVAFVFGQRSVHLELCAKAFEAQNPDPKAPVVLLSEPACAHALDTGQTQDEGVRAGRLRARRHYLVERAKDARVVGLLAGTLGVARHREALAHLRKLAQAAGKRSYVLALGRPTPPKLANFPEVDVFVLLACPLGALAPQPSGGFFRPVLAPCELEAACNPAWPPAGLAPHLTHYADLLPGSPFHVPLPPPDSELWDTPDVSLITGELRPPPVWKPSDDPGCLALTLRPQLELAESSPAALYLSSRSWQGLQPRLGQTPVTGAVSGRRGIAIAYEDEGSS</sequence>
<gene>
    <name evidence="14" type="primary">LOC111143090</name>
</gene>
<dbReference type="AlphaFoldDB" id="A0A2Y9IUP5"/>
<evidence type="ECO:0000256" key="9">
    <source>
        <dbReference type="ARBA" id="ARBA00032791"/>
    </source>
</evidence>
<dbReference type="PANTHER" id="PTHR10762">
    <property type="entry name" value="DIPHTHAMIDE BIOSYNTHESIS PROTEIN"/>
    <property type="match status" value="1"/>
</dbReference>
<comment type="subunit">
    <text evidence="11">Component of the 2-(3-amino-3-carboxypropyl)histidine synthase complex composed of DPH1, DPH2, DPH3 and a NADH-dependent reductase. Interacts with DPH1.</text>
</comment>
<evidence type="ECO:0000256" key="1">
    <source>
        <dbReference type="ARBA" id="ARBA00001966"/>
    </source>
</evidence>
<dbReference type="GO" id="GO:0046872">
    <property type="term" value="F:metal ion binding"/>
    <property type="evidence" value="ECO:0007669"/>
    <property type="project" value="UniProtKB-KW"/>
</dbReference>
<dbReference type="Gene3D" id="3.40.50.11860">
    <property type="entry name" value="Diphthamide synthesis DPH1/DPH2 domain 3"/>
    <property type="match status" value="1"/>
</dbReference>
<dbReference type="GO" id="GO:0017183">
    <property type="term" value="P:protein histidyl modification to diphthamide"/>
    <property type="evidence" value="ECO:0007669"/>
    <property type="project" value="UniProtKB-UniPathway"/>
</dbReference>
<dbReference type="GO" id="GO:0090560">
    <property type="term" value="F:2-(3-amino-3-carboxypropyl)histidine synthase activity"/>
    <property type="evidence" value="ECO:0007669"/>
    <property type="project" value="InterPro"/>
</dbReference>
<accession>A0A2Y9IUP5</accession>
<evidence type="ECO:0000256" key="11">
    <source>
        <dbReference type="ARBA" id="ARBA00046999"/>
    </source>
</evidence>
<dbReference type="UniPathway" id="UPA00559"/>
<dbReference type="NCBIfam" id="TIGR00322">
    <property type="entry name" value="diphth2_R"/>
    <property type="match status" value="2"/>
</dbReference>
<dbReference type="Proteomes" id="UP000248482">
    <property type="component" value="Unplaced"/>
</dbReference>
<dbReference type="FunFam" id="3.40.50.11860:FF:000001">
    <property type="entry name" value="2-(3-amino-3-carboxypropyl)histidine synthase subunit 2"/>
    <property type="match status" value="1"/>
</dbReference>
<name>A0A2Y9IUP5_ENHLU</name>
<organism evidence="13 14">
    <name type="scientific">Enhydra lutris kenyoni</name>
    <name type="common">northern sea otter</name>
    <dbReference type="NCBI Taxonomy" id="391180"/>
    <lineage>
        <taxon>Eukaryota</taxon>
        <taxon>Metazoa</taxon>
        <taxon>Chordata</taxon>
        <taxon>Craniata</taxon>
        <taxon>Vertebrata</taxon>
        <taxon>Euteleostomi</taxon>
        <taxon>Mammalia</taxon>
        <taxon>Eutheria</taxon>
        <taxon>Laurasiatheria</taxon>
        <taxon>Carnivora</taxon>
        <taxon>Caniformia</taxon>
        <taxon>Musteloidea</taxon>
        <taxon>Mustelidae</taxon>
        <taxon>Lutrinae</taxon>
        <taxon>Enhydra</taxon>
    </lineage>
</organism>
<keyword evidence="6" id="KW-0408">Iron</keyword>
<dbReference type="RefSeq" id="XP_022352263.1">
    <property type="nucleotide sequence ID" value="XM_022496555.1"/>
</dbReference>
<dbReference type="GeneID" id="111143090"/>
<evidence type="ECO:0000256" key="6">
    <source>
        <dbReference type="ARBA" id="ARBA00023004"/>
    </source>
</evidence>
<comment type="pathway">
    <text evidence="2">Protein modification; peptidyl-diphthamide biosynthesis.</text>
</comment>